<evidence type="ECO:0000259" key="4">
    <source>
        <dbReference type="Pfam" id="PF25917"/>
    </source>
</evidence>
<dbReference type="STRING" id="1260251.SPISAL_07975"/>
<organism evidence="6 7">
    <name type="scientific">Spiribacter salinus</name>
    <dbReference type="NCBI Taxonomy" id="1335746"/>
    <lineage>
        <taxon>Bacteria</taxon>
        <taxon>Pseudomonadati</taxon>
        <taxon>Pseudomonadota</taxon>
        <taxon>Gammaproteobacteria</taxon>
        <taxon>Chromatiales</taxon>
        <taxon>Ectothiorhodospiraceae</taxon>
        <taxon>Spiribacter</taxon>
    </lineage>
</organism>
<proteinExistence type="inferred from homology"/>
<accession>A0A540VUK9</accession>
<gene>
    <name evidence="6" type="ORF">FKY71_03460</name>
</gene>
<feature type="region of interest" description="Disordered" evidence="3">
    <location>
        <begin position="346"/>
        <end position="373"/>
    </location>
</feature>
<sequence>MNLKSYLIAASIALVLGVWMLSGLFDGSDAPAQEAAESEPEARMDVRVTTLSSESVDRFLESQGDTQAERDVRVRAETEGRVIEVLAEEGDTVDAGDLILRLDLADREAQLAEAKARVAQRTADFQAARRLQGEGFQSEIAVNEAEAALETARAQLSSIEEDIANTRITAPVSGVVERRSVDEGDYLAVGDEVARLLDADPMIAVADIAQQDIGKVRLGTEAEIELATGDTLTGQVRYISGAAESGARTFRVEVAAPNPGGLPVGVSATVRIPQPSVEAVFLSPAWLSLEESGEVGVKVVNADDEVVFHAVDIVRADRDGVYVTGLPDAPRVITVGQGFVRNGERVNAVPRDEATPETDAEAARQAPMTSGGN</sequence>
<dbReference type="PANTHER" id="PTHR30469:SF29">
    <property type="entry name" value="BLR2860 PROTEIN"/>
    <property type="match status" value="1"/>
</dbReference>
<dbReference type="Gene3D" id="2.40.50.100">
    <property type="match status" value="1"/>
</dbReference>
<evidence type="ECO:0000256" key="2">
    <source>
        <dbReference type="SAM" id="Coils"/>
    </source>
</evidence>
<dbReference type="GO" id="GO:0015562">
    <property type="term" value="F:efflux transmembrane transporter activity"/>
    <property type="evidence" value="ECO:0007669"/>
    <property type="project" value="TreeGrafter"/>
</dbReference>
<dbReference type="SUPFAM" id="SSF111369">
    <property type="entry name" value="HlyD-like secretion proteins"/>
    <property type="match status" value="1"/>
</dbReference>
<dbReference type="AlphaFoldDB" id="A0A540VUK9"/>
<evidence type="ECO:0000256" key="3">
    <source>
        <dbReference type="SAM" id="MobiDB-lite"/>
    </source>
</evidence>
<dbReference type="InterPro" id="IPR006143">
    <property type="entry name" value="RND_pump_MFP"/>
</dbReference>
<keyword evidence="2" id="KW-0175">Coiled coil</keyword>
<name>A0A540VUK9_9GAMM</name>
<dbReference type="Gene3D" id="1.10.287.470">
    <property type="entry name" value="Helix hairpin bin"/>
    <property type="match status" value="1"/>
</dbReference>
<dbReference type="GO" id="GO:1990281">
    <property type="term" value="C:efflux pump complex"/>
    <property type="evidence" value="ECO:0007669"/>
    <property type="project" value="TreeGrafter"/>
</dbReference>
<feature type="coiled-coil region" evidence="2">
    <location>
        <begin position="102"/>
        <end position="169"/>
    </location>
</feature>
<dbReference type="InterPro" id="IPR058625">
    <property type="entry name" value="MdtA-like_BSH"/>
</dbReference>
<feature type="domain" description="Multidrug resistance protein MdtA-like barrel-sandwich hybrid" evidence="4">
    <location>
        <begin position="70"/>
        <end position="194"/>
    </location>
</feature>
<dbReference type="EMBL" id="VIFK01000013">
    <property type="protein sequence ID" value="TQF00436.1"/>
    <property type="molecule type" value="Genomic_DNA"/>
</dbReference>
<dbReference type="Pfam" id="PF25917">
    <property type="entry name" value="BSH_RND"/>
    <property type="match status" value="1"/>
</dbReference>
<dbReference type="NCBIfam" id="TIGR01730">
    <property type="entry name" value="RND_mfp"/>
    <property type="match status" value="1"/>
</dbReference>
<protein>
    <submittedName>
        <fullName evidence="6">Efflux RND transporter periplasmic adaptor subunit</fullName>
    </submittedName>
</protein>
<dbReference type="Pfam" id="PF25954">
    <property type="entry name" value="Beta-barrel_RND_2"/>
    <property type="match status" value="1"/>
</dbReference>
<dbReference type="Proteomes" id="UP000315400">
    <property type="component" value="Unassembled WGS sequence"/>
</dbReference>
<evidence type="ECO:0000313" key="6">
    <source>
        <dbReference type="EMBL" id="TQF00436.1"/>
    </source>
</evidence>
<evidence type="ECO:0000256" key="1">
    <source>
        <dbReference type="ARBA" id="ARBA00009477"/>
    </source>
</evidence>
<dbReference type="Gene3D" id="2.40.420.20">
    <property type="match status" value="1"/>
</dbReference>
<feature type="domain" description="CusB-like beta-barrel" evidence="5">
    <location>
        <begin position="205"/>
        <end position="274"/>
    </location>
</feature>
<evidence type="ECO:0000259" key="5">
    <source>
        <dbReference type="Pfam" id="PF25954"/>
    </source>
</evidence>
<comment type="caution">
    <text evidence="6">The sequence shown here is derived from an EMBL/GenBank/DDBJ whole genome shotgun (WGS) entry which is preliminary data.</text>
</comment>
<evidence type="ECO:0000313" key="7">
    <source>
        <dbReference type="Proteomes" id="UP000315400"/>
    </source>
</evidence>
<dbReference type="InterPro" id="IPR058792">
    <property type="entry name" value="Beta-barrel_RND_2"/>
</dbReference>
<reference evidence="6 7" key="1">
    <citation type="submission" date="2019-06" db="EMBL/GenBank/DDBJ databases">
        <title>Metagenome assembled Genome of Spiribacter salinus SL48-SHIP from the microbial mat of Salt Lake 48 (Novosibirsk region, Russia).</title>
        <authorList>
            <person name="Shipova A."/>
            <person name="Rozanov A.S."/>
            <person name="Bryanskaya A.V."/>
            <person name="Peltek S.E."/>
        </authorList>
    </citation>
    <scope>NUCLEOTIDE SEQUENCE [LARGE SCALE GENOMIC DNA]</scope>
    <source>
        <strain evidence="6">SL48-SHIP-2</strain>
    </source>
</reference>
<dbReference type="Gene3D" id="2.40.30.170">
    <property type="match status" value="1"/>
</dbReference>
<dbReference type="PANTHER" id="PTHR30469">
    <property type="entry name" value="MULTIDRUG RESISTANCE PROTEIN MDTA"/>
    <property type="match status" value="1"/>
</dbReference>
<comment type="similarity">
    <text evidence="1">Belongs to the membrane fusion protein (MFP) (TC 8.A.1) family.</text>
</comment>